<organism evidence="2">
    <name type="scientific">Arundo donax</name>
    <name type="common">Giant reed</name>
    <name type="synonym">Donax arundinaceus</name>
    <dbReference type="NCBI Taxonomy" id="35708"/>
    <lineage>
        <taxon>Eukaryota</taxon>
        <taxon>Viridiplantae</taxon>
        <taxon>Streptophyta</taxon>
        <taxon>Embryophyta</taxon>
        <taxon>Tracheophyta</taxon>
        <taxon>Spermatophyta</taxon>
        <taxon>Magnoliopsida</taxon>
        <taxon>Liliopsida</taxon>
        <taxon>Poales</taxon>
        <taxon>Poaceae</taxon>
        <taxon>PACMAD clade</taxon>
        <taxon>Arundinoideae</taxon>
        <taxon>Arundineae</taxon>
        <taxon>Arundo</taxon>
    </lineage>
</organism>
<feature type="region of interest" description="Disordered" evidence="1">
    <location>
        <begin position="1"/>
        <end position="50"/>
    </location>
</feature>
<reference evidence="2" key="1">
    <citation type="submission" date="2014-09" db="EMBL/GenBank/DDBJ databases">
        <authorList>
            <person name="Magalhaes I.L.F."/>
            <person name="Oliveira U."/>
            <person name="Santos F.R."/>
            <person name="Vidigal T.H.D.A."/>
            <person name="Brescovit A.D."/>
            <person name="Santos A.J."/>
        </authorList>
    </citation>
    <scope>NUCLEOTIDE SEQUENCE</scope>
    <source>
        <tissue evidence="2">Shoot tissue taken approximately 20 cm above the soil surface</tissue>
    </source>
</reference>
<dbReference type="AlphaFoldDB" id="A0A0A8Z7Y2"/>
<sequence>MSRQRLGFRLGAEHRRLRTSTQGRSRANEGGGDLVQGPPDPARRWPRKPGRPLLFWHGGCYLAPTPD</sequence>
<accession>A0A0A8Z7Y2</accession>
<reference evidence="2" key="2">
    <citation type="journal article" date="2015" name="Data Brief">
        <title>Shoot transcriptome of the giant reed, Arundo donax.</title>
        <authorList>
            <person name="Barrero R.A."/>
            <person name="Guerrero F.D."/>
            <person name="Moolhuijzen P."/>
            <person name="Goolsby J.A."/>
            <person name="Tidwell J."/>
            <person name="Bellgard S.E."/>
            <person name="Bellgard M.I."/>
        </authorList>
    </citation>
    <scope>NUCLEOTIDE SEQUENCE</scope>
    <source>
        <tissue evidence="2">Shoot tissue taken approximately 20 cm above the soil surface</tissue>
    </source>
</reference>
<protein>
    <submittedName>
        <fullName evidence="2">Uncharacterized protein</fullName>
    </submittedName>
</protein>
<name>A0A0A8Z7Y2_ARUDO</name>
<evidence type="ECO:0000256" key="1">
    <source>
        <dbReference type="SAM" id="MobiDB-lite"/>
    </source>
</evidence>
<proteinExistence type="predicted"/>
<dbReference type="EMBL" id="GBRH01264117">
    <property type="protein sequence ID" value="JAD33778.1"/>
    <property type="molecule type" value="Transcribed_RNA"/>
</dbReference>
<evidence type="ECO:0000313" key="2">
    <source>
        <dbReference type="EMBL" id="JAD33778.1"/>
    </source>
</evidence>